<accession>A0A482V6K1</accession>
<keyword evidence="1" id="KW-1015">Disulfide bond</keyword>
<keyword evidence="3" id="KW-0560">Oxidoreductase</keyword>
<proteinExistence type="predicted"/>
<evidence type="ECO:0000313" key="4">
    <source>
        <dbReference type="Proteomes" id="UP000292052"/>
    </source>
</evidence>
<reference evidence="3 4" key="1">
    <citation type="submission" date="2017-03" db="EMBL/GenBank/DDBJ databases">
        <title>Genome of the blue death feigning beetle - Asbolus verrucosus.</title>
        <authorList>
            <person name="Rider S.D."/>
        </authorList>
    </citation>
    <scope>NUCLEOTIDE SEQUENCE [LARGE SCALE GENOMIC DNA]</scope>
    <source>
        <strain evidence="3">Butters</strain>
        <tissue evidence="3">Head and leg muscle</tissue>
    </source>
</reference>
<evidence type="ECO:0000256" key="1">
    <source>
        <dbReference type="ARBA" id="ARBA00023157"/>
    </source>
</evidence>
<dbReference type="Pfam" id="PF03712">
    <property type="entry name" value="Cu2_monoox_C"/>
    <property type="match status" value="1"/>
</dbReference>
<dbReference type="InterPro" id="IPR024548">
    <property type="entry name" value="Cu2_monoox_C"/>
</dbReference>
<organism evidence="3 4">
    <name type="scientific">Asbolus verrucosus</name>
    <name type="common">Desert ironclad beetle</name>
    <dbReference type="NCBI Taxonomy" id="1661398"/>
    <lineage>
        <taxon>Eukaryota</taxon>
        <taxon>Metazoa</taxon>
        <taxon>Ecdysozoa</taxon>
        <taxon>Arthropoda</taxon>
        <taxon>Hexapoda</taxon>
        <taxon>Insecta</taxon>
        <taxon>Pterygota</taxon>
        <taxon>Neoptera</taxon>
        <taxon>Endopterygota</taxon>
        <taxon>Coleoptera</taxon>
        <taxon>Polyphaga</taxon>
        <taxon>Cucujiformia</taxon>
        <taxon>Tenebrionidae</taxon>
        <taxon>Pimeliinae</taxon>
        <taxon>Asbolus</taxon>
    </lineage>
</organism>
<dbReference type="Gene3D" id="2.60.120.230">
    <property type="match status" value="1"/>
</dbReference>
<keyword evidence="4" id="KW-1185">Reference proteome</keyword>
<dbReference type="InterPro" id="IPR008977">
    <property type="entry name" value="PHM/PNGase_F_dom_sf"/>
</dbReference>
<dbReference type="SUPFAM" id="SSF49742">
    <property type="entry name" value="PHM/PNGase F"/>
    <property type="match status" value="1"/>
</dbReference>
<dbReference type="AlphaFoldDB" id="A0A482V6K1"/>
<gene>
    <name evidence="3" type="ORF">BDFB_002674</name>
</gene>
<keyword evidence="3" id="KW-0503">Monooxygenase</keyword>
<dbReference type="GO" id="GO:0016715">
    <property type="term" value="F:oxidoreductase activity, acting on paired donors, with incorporation or reduction of molecular oxygen, reduced ascorbate as one donor, and incorporation of one atom of oxygen"/>
    <property type="evidence" value="ECO:0007669"/>
    <property type="project" value="InterPro"/>
</dbReference>
<protein>
    <submittedName>
        <fullName evidence="3">Peptidylglycine alpha-hydroxylating monooxygenase</fullName>
    </submittedName>
</protein>
<comment type="caution">
    <text evidence="3">The sequence shown here is derived from an EMBL/GenBank/DDBJ whole genome shotgun (WGS) entry which is preliminary data.</text>
</comment>
<evidence type="ECO:0000259" key="2">
    <source>
        <dbReference type="Pfam" id="PF03712"/>
    </source>
</evidence>
<dbReference type="EMBL" id="QDEB01132258">
    <property type="protein sequence ID" value="RZB38971.1"/>
    <property type="molecule type" value="Genomic_DNA"/>
</dbReference>
<feature type="domain" description="Copper type II ascorbate-dependent monooxygenase C-terminal" evidence="2">
    <location>
        <begin position="8"/>
        <end position="64"/>
    </location>
</feature>
<sequence length="81" mass="9676">MQEKWYRAARCTMDSTNKTEYTIVGPKHENEMCNFYIMYYVEQGTPLDVKYCISEGPPYFYWRNEENNLNNIPDEEASSLN</sequence>
<name>A0A482V6K1_ASBVE</name>
<dbReference type="OrthoDB" id="10044505at2759"/>
<dbReference type="Proteomes" id="UP000292052">
    <property type="component" value="Unassembled WGS sequence"/>
</dbReference>
<dbReference type="InterPro" id="IPR014784">
    <property type="entry name" value="Cu2_ascorb_mOase-like_C"/>
</dbReference>
<evidence type="ECO:0000313" key="3">
    <source>
        <dbReference type="EMBL" id="RZB38971.1"/>
    </source>
</evidence>